<dbReference type="AlphaFoldDB" id="A0A915NFG0"/>
<proteinExistence type="predicted"/>
<dbReference type="Proteomes" id="UP000887560">
    <property type="component" value="Unplaced"/>
</dbReference>
<keyword evidence="1" id="KW-1185">Reference proteome</keyword>
<name>A0A915NFG0_9BILA</name>
<protein>
    <submittedName>
        <fullName evidence="2">Uncharacterized protein</fullName>
    </submittedName>
</protein>
<evidence type="ECO:0000313" key="2">
    <source>
        <dbReference type="WBParaSite" id="scf7180000416626.g533"/>
    </source>
</evidence>
<accession>A0A915NFG0</accession>
<dbReference type="WBParaSite" id="scf7180000416626.g533">
    <property type="protein sequence ID" value="scf7180000416626.g533"/>
    <property type="gene ID" value="scf7180000416626.g533"/>
</dbReference>
<organism evidence="1 2">
    <name type="scientific">Meloidogyne floridensis</name>
    <dbReference type="NCBI Taxonomy" id="298350"/>
    <lineage>
        <taxon>Eukaryota</taxon>
        <taxon>Metazoa</taxon>
        <taxon>Ecdysozoa</taxon>
        <taxon>Nematoda</taxon>
        <taxon>Chromadorea</taxon>
        <taxon>Rhabditida</taxon>
        <taxon>Tylenchina</taxon>
        <taxon>Tylenchomorpha</taxon>
        <taxon>Tylenchoidea</taxon>
        <taxon>Meloidogynidae</taxon>
        <taxon>Meloidogyninae</taxon>
        <taxon>Meloidogyne</taxon>
    </lineage>
</organism>
<reference evidence="2" key="1">
    <citation type="submission" date="2022-11" db="UniProtKB">
        <authorList>
            <consortium name="WormBaseParasite"/>
        </authorList>
    </citation>
    <scope>IDENTIFICATION</scope>
</reference>
<evidence type="ECO:0000313" key="1">
    <source>
        <dbReference type="Proteomes" id="UP000887560"/>
    </source>
</evidence>
<sequence length="44" mass="5043">IPDTKVVLSECKRASNIAKDFEKLCGNEIIYNMELNDCQKIKVK</sequence>